<name>A0A0A8Y7K6_ARUDO</name>
<dbReference type="AlphaFoldDB" id="A0A0A8Y7K6"/>
<reference evidence="1" key="2">
    <citation type="journal article" date="2015" name="Data Brief">
        <title>Shoot transcriptome of the giant reed, Arundo donax.</title>
        <authorList>
            <person name="Barrero R.A."/>
            <person name="Guerrero F.D."/>
            <person name="Moolhuijzen P."/>
            <person name="Goolsby J.A."/>
            <person name="Tidwell J."/>
            <person name="Bellgard S.E."/>
            <person name="Bellgard M.I."/>
        </authorList>
    </citation>
    <scope>NUCLEOTIDE SEQUENCE</scope>
    <source>
        <tissue evidence="1">Shoot tissue taken approximately 20 cm above the soil surface</tissue>
    </source>
</reference>
<dbReference type="EMBL" id="GBRH01276775">
    <property type="protein sequence ID" value="JAD21120.1"/>
    <property type="molecule type" value="Transcribed_RNA"/>
</dbReference>
<proteinExistence type="predicted"/>
<evidence type="ECO:0000313" key="1">
    <source>
        <dbReference type="EMBL" id="JAD21120.1"/>
    </source>
</evidence>
<reference evidence="1" key="1">
    <citation type="submission" date="2014-09" db="EMBL/GenBank/DDBJ databases">
        <authorList>
            <person name="Magalhaes I.L.F."/>
            <person name="Oliveira U."/>
            <person name="Santos F.R."/>
            <person name="Vidigal T.H.D.A."/>
            <person name="Brescovit A.D."/>
            <person name="Santos A.J."/>
        </authorList>
    </citation>
    <scope>NUCLEOTIDE SEQUENCE</scope>
    <source>
        <tissue evidence="1">Shoot tissue taken approximately 20 cm above the soil surface</tissue>
    </source>
</reference>
<sequence length="25" mass="2825">MFFVVLIVSDCTAPKAAWTINRTKL</sequence>
<accession>A0A0A8Y7K6</accession>
<organism evidence="1">
    <name type="scientific">Arundo donax</name>
    <name type="common">Giant reed</name>
    <name type="synonym">Donax arundinaceus</name>
    <dbReference type="NCBI Taxonomy" id="35708"/>
    <lineage>
        <taxon>Eukaryota</taxon>
        <taxon>Viridiplantae</taxon>
        <taxon>Streptophyta</taxon>
        <taxon>Embryophyta</taxon>
        <taxon>Tracheophyta</taxon>
        <taxon>Spermatophyta</taxon>
        <taxon>Magnoliopsida</taxon>
        <taxon>Liliopsida</taxon>
        <taxon>Poales</taxon>
        <taxon>Poaceae</taxon>
        <taxon>PACMAD clade</taxon>
        <taxon>Arundinoideae</taxon>
        <taxon>Arundineae</taxon>
        <taxon>Arundo</taxon>
    </lineage>
</organism>
<protein>
    <submittedName>
        <fullName evidence="1">Uncharacterized protein</fullName>
    </submittedName>
</protein>